<feature type="compositionally biased region" description="Low complexity" evidence="1">
    <location>
        <begin position="40"/>
        <end position="49"/>
    </location>
</feature>
<comment type="caution">
    <text evidence="2">The sequence shown here is derived from an EMBL/GenBank/DDBJ whole genome shotgun (WGS) entry which is preliminary data.</text>
</comment>
<dbReference type="Proteomes" id="UP000314294">
    <property type="component" value="Unassembled WGS sequence"/>
</dbReference>
<evidence type="ECO:0000313" key="3">
    <source>
        <dbReference type="Proteomes" id="UP000314294"/>
    </source>
</evidence>
<gene>
    <name evidence="2" type="ORF">EYF80_052374</name>
</gene>
<protein>
    <submittedName>
        <fullName evidence="2">Uncharacterized protein</fullName>
    </submittedName>
</protein>
<proteinExistence type="predicted"/>
<accession>A0A4Z2F8I2</accession>
<name>A0A4Z2F8I2_9TELE</name>
<reference evidence="2 3" key="1">
    <citation type="submission" date="2019-03" db="EMBL/GenBank/DDBJ databases">
        <title>First draft genome of Liparis tanakae, snailfish: a comprehensive survey of snailfish specific genes.</title>
        <authorList>
            <person name="Kim W."/>
            <person name="Song I."/>
            <person name="Jeong J.-H."/>
            <person name="Kim D."/>
            <person name="Kim S."/>
            <person name="Ryu S."/>
            <person name="Song J.Y."/>
            <person name="Lee S.K."/>
        </authorList>
    </citation>
    <scope>NUCLEOTIDE SEQUENCE [LARGE SCALE GENOMIC DNA]</scope>
    <source>
        <tissue evidence="2">Muscle</tissue>
    </source>
</reference>
<keyword evidence="3" id="KW-1185">Reference proteome</keyword>
<sequence>MGPIGPRGLGRVDEPTSSQRRSPELKRRPSERHRCHFQRTQAPAAQTPQMGSELRERRASVWARRPGVDSAASAAVEI</sequence>
<feature type="region of interest" description="Disordered" evidence="1">
    <location>
        <begin position="1"/>
        <end position="78"/>
    </location>
</feature>
<evidence type="ECO:0000313" key="2">
    <source>
        <dbReference type="EMBL" id="TNN37458.1"/>
    </source>
</evidence>
<organism evidence="2 3">
    <name type="scientific">Liparis tanakae</name>
    <name type="common">Tanaka's snailfish</name>
    <dbReference type="NCBI Taxonomy" id="230148"/>
    <lineage>
        <taxon>Eukaryota</taxon>
        <taxon>Metazoa</taxon>
        <taxon>Chordata</taxon>
        <taxon>Craniata</taxon>
        <taxon>Vertebrata</taxon>
        <taxon>Euteleostomi</taxon>
        <taxon>Actinopterygii</taxon>
        <taxon>Neopterygii</taxon>
        <taxon>Teleostei</taxon>
        <taxon>Neoteleostei</taxon>
        <taxon>Acanthomorphata</taxon>
        <taxon>Eupercaria</taxon>
        <taxon>Perciformes</taxon>
        <taxon>Cottioidei</taxon>
        <taxon>Cottales</taxon>
        <taxon>Liparidae</taxon>
        <taxon>Liparis</taxon>
    </lineage>
</organism>
<dbReference type="AlphaFoldDB" id="A0A4Z2F8I2"/>
<dbReference type="EMBL" id="SRLO01001485">
    <property type="protein sequence ID" value="TNN37458.1"/>
    <property type="molecule type" value="Genomic_DNA"/>
</dbReference>
<evidence type="ECO:0000256" key="1">
    <source>
        <dbReference type="SAM" id="MobiDB-lite"/>
    </source>
</evidence>